<dbReference type="OrthoDB" id="9553836at2"/>
<sequence>MAKTNKSGTRIFYVPDLLYVYTDSYEMSPTQRISEVIPWTKQVGVGAPTQRISEEIPWTKQVGVEAPTERISEEIPRTKQVGVGAPTERIFEEIPRTKQVGVGEKTGDNEFYPSLAFILIRGILQS</sequence>
<organism evidence="1 2">
    <name type="scientific">Staphylococcus epidermidis</name>
    <dbReference type="NCBI Taxonomy" id="1282"/>
    <lineage>
        <taxon>Bacteria</taxon>
        <taxon>Bacillati</taxon>
        <taxon>Bacillota</taxon>
        <taxon>Bacilli</taxon>
        <taxon>Bacillales</taxon>
        <taxon>Staphylococcaceae</taxon>
        <taxon>Staphylococcus</taxon>
    </lineage>
</organism>
<protein>
    <submittedName>
        <fullName evidence="1">Uncharacterized protein</fullName>
    </submittedName>
</protein>
<evidence type="ECO:0000313" key="1">
    <source>
        <dbReference type="EMBL" id="MBF2230781.1"/>
    </source>
</evidence>
<name>A0A4Y7VT53_STAEP</name>
<dbReference type="AlphaFoldDB" id="A0A4Y7VT53"/>
<dbReference type="RefSeq" id="WP_002504751.1">
    <property type="nucleotide sequence ID" value="NZ_CAJUUW010000021.1"/>
</dbReference>
<dbReference type="EMBL" id="JACGQI010000019">
    <property type="protein sequence ID" value="MBF2230781.1"/>
    <property type="molecule type" value="Genomic_DNA"/>
</dbReference>
<reference evidence="1" key="1">
    <citation type="submission" date="2020-08" db="EMBL/GenBank/DDBJ databases">
        <title>Changes in the skin microbiome associated with squamous cell carcinoma in transplant recipients.</title>
        <authorList>
            <person name="Zaugg J."/>
            <person name="Krueger A."/>
            <person name="Lachner N."/>
        </authorList>
    </citation>
    <scope>NUCLEOTIDE SEQUENCE</scope>
    <source>
        <strain evidence="1">R5988</strain>
    </source>
</reference>
<proteinExistence type="predicted"/>
<dbReference type="Proteomes" id="UP000648077">
    <property type="component" value="Unassembled WGS sequence"/>
</dbReference>
<comment type="caution">
    <text evidence="1">The sequence shown here is derived from an EMBL/GenBank/DDBJ whole genome shotgun (WGS) entry which is preliminary data.</text>
</comment>
<evidence type="ECO:0000313" key="2">
    <source>
        <dbReference type="Proteomes" id="UP000648077"/>
    </source>
</evidence>
<accession>A0A4Y7VT53</accession>
<gene>
    <name evidence="1" type="ORF">H3963_10140</name>
</gene>